<keyword evidence="4" id="KW-1185">Reference proteome</keyword>
<organism evidence="3 4">
    <name type="scientific">Chitinophaga defluvii</name>
    <dbReference type="NCBI Taxonomy" id="3163343"/>
    <lineage>
        <taxon>Bacteria</taxon>
        <taxon>Pseudomonadati</taxon>
        <taxon>Bacteroidota</taxon>
        <taxon>Chitinophagia</taxon>
        <taxon>Chitinophagales</taxon>
        <taxon>Chitinophagaceae</taxon>
        <taxon>Chitinophaga</taxon>
    </lineage>
</organism>
<dbReference type="InterPro" id="IPR036691">
    <property type="entry name" value="Endo/exonu/phosph_ase_sf"/>
</dbReference>
<dbReference type="Gene3D" id="3.60.10.10">
    <property type="entry name" value="Endonuclease/exonuclease/phosphatase"/>
    <property type="match status" value="1"/>
</dbReference>
<evidence type="ECO:0000313" key="3">
    <source>
        <dbReference type="EMBL" id="MET7000091.1"/>
    </source>
</evidence>
<dbReference type="SUPFAM" id="SSF56219">
    <property type="entry name" value="DNase I-like"/>
    <property type="match status" value="1"/>
</dbReference>
<reference evidence="3 4" key="1">
    <citation type="submission" date="2024-06" db="EMBL/GenBank/DDBJ databases">
        <title>Chitinophaga defluvii sp. nov., isolated from municipal sewage.</title>
        <authorList>
            <person name="Zhang L."/>
        </authorList>
    </citation>
    <scope>NUCLEOTIDE SEQUENCE [LARGE SCALE GENOMIC DNA]</scope>
    <source>
        <strain evidence="3 4">H8</strain>
    </source>
</reference>
<protein>
    <submittedName>
        <fullName evidence="3">Endonuclease/exonuclease/phosphatase family protein</fullName>
    </submittedName>
</protein>
<name>A0ABV2TAT2_9BACT</name>
<accession>A0ABV2TAT2</accession>
<feature type="chain" id="PRO_5046554163" evidence="1">
    <location>
        <begin position="21"/>
        <end position="274"/>
    </location>
</feature>
<dbReference type="Proteomes" id="UP001549749">
    <property type="component" value="Unassembled WGS sequence"/>
</dbReference>
<dbReference type="Pfam" id="PF03372">
    <property type="entry name" value="Exo_endo_phos"/>
    <property type="match status" value="1"/>
</dbReference>
<dbReference type="PANTHER" id="PTHR14859:SF15">
    <property type="entry name" value="ENDONUCLEASE_EXONUCLEASE_PHOSPHATASE DOMAIN-CONTAINING PROTEIN"/>
    <property type="match status" value="1"/>
</dbReference>
<dbReference type="GO" id="GO:0004519">
    <property type="term" value="F:endonuclease activity"/>
    <property type="evidence" value="ECO:0007669"/>
    <property type="project" value="UniProtKB-KW"/>
</dbReference>
<gene>
    <name evidence="3" type="ORF">ABR189_22060</name>
</gene>
<dbReference type="RefSeq" id="WP_354662651.1">
    <property type="nucleotide sequence ID" value="NZ_JBEXAC010000002.1"/>
</dbReference>
<sequence>MKTMILSALCLFTSVRWCNAQQAAGAQQQQKTIRVMSYNIRIASPPSTNWGGTDLAAIAKVINANKPDLVALQEVDAFTERSGKSSDQAKELGEMTGMHYFFAKAVDRSGGDYGVAVLSRYPIEESHAYRLPPVPGSEGEVRGLAFIVVKPFGNKQKVGFLCTHLDHKSDDDRRFQAQKVLEISEKYKKLPIILGADLNMEASNKVMEVIKSKYFMNCTDCPLTFPETNPRMTIDYLLTNKVAAKRFKVENYRTIEEKYASDHLPLMADFIAVK</sequence>
<dbReference type="InterPro" id="IPR005135">
    <property type="entry name" value="Endo/exonuclease/phosphatase"/>
</dbReference>
<evidence type="ECO:0000313" key="4">
    <source>
        <dbReference type="Proteomes" id="UP001549749"/>
    </source>
</evidence>
<keyword evidence="1" id="KW-0732">Signal</keyword>
<proteinExistence type="predicted"/>
<dbReference type="PANTHER" id="PTHR14859">
    <property type="entry name" value="CALCOFLUOR WHITE HYPERSENSITIVE PROTEIN PRECURSOR"/>
    <property type="match status" value="1"/>
</dbReference>
<keyword evidence="3" id="KW-0255">Endonuclease</keyword>
<keyword evidence="3" id="KW-0540">Nuclease</keyword>
<dbReference type="InterPro" id="IPR051916">
    <property type="entry name" value="GPI-anchor_lipid_remodeler"/>
</dbReference>
<comment type="caution">
    <text evidence="3">The sequence shown here is derived from an EMBL/GenBank/DDBJ whole genome shotgun (WGS) entry which is preliminary data.</text>
</comment>
<evidence type="ECO:0000256" key="1">
    <source>
        <dbReference type="SAM" id="SignalP"/>
    </source>
</evidence>
<evidence type="ECO:0000259" key="2">
    <source>
        <dbReference type="Pfam" id="PF03372"/>
    </source>
</evidence>
<keyword evidence="3" id="KW-0378">Hydrolase</keyword>
<feature type="domain" description="Endonuclease/exonuclease/phosphatase" evidence="2">
    <location>
        <begin position="37"/>
        <end position="263"/>
    </location>
</feature>
<dbReference type="EMBL" id="JBEXAC010000002">
    <property type="protein sequence ID" value="MET7000091.1"/>
    <property type="molecule type" value="Genomic_DNA"/>
</dbReference>
<feature type="signal peptide" evidence="1">
    <location>
        <begin position="1"/>
        <end position="20"/>
    </location>
</feature>